<dbReference type="GO" id="GO:0000287">
    <property type="term" value="F:magnesium ion binding"/>
    <property type="evidence" value="ECO:0007669"/>
    <property type="project" value="InterPro"/>
</dbReference>
<dbReference type="SUPFAM" id="SSF56214">
    <property type="entry name" value="4'-phosphopantetheinyl transferase"/>
    <property type="match status" value="2"/>
</dbReference>
<dbReference type="GO" id="GO:0008897">
    <property type="term" value="F:holo-[acyl-carrier-protein] synthase activity"/>
    <property type="evidence" value="ECO:0007669"/>
    <property type="project" value="InterPro"/>
</dbReference>
<dbReference type="PANTHER" id="PTHR12215">
    <property type="entry name" value="PHOSPHOPANTETHEINE TRANSFERASE"/>
    <property type="match status" value="1"/>
</dbReference>
<gene>
    <name evidence="4" type="ORF">GK047_23795</name>
</gene>
<name>A0A6G4A5D7_9BACL</name>
<organism evidence="4">
    <name type="scientific">Paenibacillus sp. SYP-B3998</name>
    <dbReference type="NCBI Taxonomy" id="2678564"/>
    <lineage>
        <taxon>Bacteria</taxon>
        <taxon>Bacillati</taxon>
        <taxon>Bacillota</taxon>
        <taxon>Bacilli</taxon>
        <taxon>Bacillales</taxon>
        <taxon>Paenibacillaceae</taxon>
        <taxon>Paenibacillus</taxon>
    </lineage>
</organism>
<comment type="similarity">
    <text evidence="1">Belongs to the P-Pant transferase superfamily. Gsp/Sfp/HetI/AcpT family.</text>
</comment>
<accession>A0A6G4A5D7</accession>
<dbReference type="GO" id="GO:0005829">
    <property type="term" value="C:cytosol"/>
    <property type="evidence" value="ECO:0007669"/>
    <property type="project" value="TreeGrafter"/>
</dbReference>
<evidence type="ECO:0000313" key="4">
    <source>
        <dbReference type="EMBL" id="NEW09019.1"/>
    </source>
</evidence>
<evidence type="ECO:0000256" key="1">
    <source>
        <dbReference type="ARBA" id="ARBA00010990"/>
    </source>
</evidence>
<dbReference type="InterPro" id="IPR008278">
    <property type="entry name" value="4-PPantetheinyl_Trfase_dom"/>
</dbReference>
<sequence>MKVYSSIGIIEEVILRSEEKSHQARISLCNFKSSPDYYERAIDCLHPLEMEYYRSLKYEKRIRDYTVGRYSAKLAISALCGQSRLDSILIRSGLFNQPVVHCDQGNNIQVSITHCDQIGMAVAFLEDYPLGIDVEKISETNIRMMEKQFTASEIHLIERMSPGLEYTMVAFWTAKESLSKVLKTGLLTPLEIFEIDKVSLDERHIVCTFKNFSQYQALSERIGDYVFSIVYPRHVEIFMDLNKLKNGMPTGCHYGSGMGIE</sequence>
<dbReference type="PANTHER" id="PTHR12215:SF10">
    <property type="entry name" value="L-AMINOADIPATE-SEMIALDEHYDE DEHYDROGENASE-PHOSPHOPANTETHEINYL TRANSFERASE"/>
    <property type="match status" value="1"/>
</dbReference>
<dbReference type="InterPro" id="IPR037143">
    <property type="entry name" value="4-PPantetheinyl_Trfase_dom_sf"/>
</dbReference>
<dbReference type="GO" id="GO:0019878">
    <property type="term" value="P:lysine biosynthetic process via aminoadipic acid"/>
    <property type="evidence" value="ECO:0007669"/>
    <property type="project" value="TreeGrafter"/>
</dbReference>
<keyword evidence="2 4" id="KW-0808">Transferase</keyword>
<dbReference type="InterPro" id="IPR050559">
    <property type="entry name" value="P-Pant_transferase_sf"/>
</dbReference>
<dbReference type="AlphaFoldDB" id="A0A6G4A5D7"/>
<dbReference type="EMBL" id="JAAIKC010000012">
    <property type="protein sequence ID" value="NEW09019.1"/>
    <property type="molecule type" value="Genomic_DNA"/>
</dbReference>
<dbReference type="Pfam" id="PF01648">
    <property type="entry name" value="ACPS"/>
    <property type="match status" value="1"/>
</dbReference>
<evidence type="ECO:0000256" key="2">
    <source>
        <dbReference type="ARBA" id="ARBA00022679"/>
    </source>
</evidence>
<comment type="caution">
    <text evidence="4">The sequence shown here is derived from an EMBL/GenBank/DDBJ whole genome shotgun (WGS) entry which is preliminary data.</text>
</comment>
<reference evidence="4" key="1">
    <citation type="submission" date="2020-02" db="EMBL/GenBank/DDBJ databases">
        <authorList>
            <person name="Shen X.-R."/>
            <person name="Zhang Y.-X."/>
        </authorList>
    </citation>
    <scope>NUCLEOTIDE SEQUENCE</scope>
    <source>
        <strain evidence="4">SYP-B3998</strain>
    </source>
</reference>
<feature type="domain" description="4'-phosphopantetheinyl transferase" evidence="3">
    <location>
        <begin position="129"/>
        <end position="229"/>
    </location>
</feature>
<dbReference type="RefSeq" id="WP_163952472.1">
    <property type="nucleotide sequence ID" value="NZ_JAAIKC010000012.1"/>
</dbReference>
<evidence type="ECO:0000259" key="3">
    <source>
        <dbReference type="Pfam" id="PF01648"/>
    </source>
</evidence>
<protein>
    <submittedName>
        <fullName evidence="4">4'-phosphopantetheinyl transferase superfamily protein</fullName>
    </submittedName>
</protein>
<proteinExistence type="inferred from homology"/>
<dbReference type="Gene3D" id="3.90.470.20">
    <property type="entry name" value="4'-phosphopantetheinyl transferase domain"/>
    <property type="match status" value="2"/>
</dbReference>